<dbReference type="PROSITE" id="PS00126">
    <property type="entry name" value="PDEASE_I_1"/>
    <property type="match status" value="1"/>
</dbReference>
<dbReference type="InterPro" id="IPR036971">
    <property type="entry name" value="PDEase_catalytic_dom_sf"/>
</dbReference>
<feature type="binding site" evidence="4">
    <location>
        <position position="632"/>
    </location>
    <ligand>
        <name>AMP</name>
        <dbReference type="ChEBI" id="CHEBI:456215"/>
    </ligand>
</feature>
<dbReference type="SUPFAM" id="SSF109604">
    <property type="entry name" value="HD-domain/PDEase-like"/>
    <property type="match status" value="1"/>
</dbReference>
<dbReference type="SMART" id="SM00471">
    <property type="entry name" value="HDc"/>
    <property type="match status" value="1"/>
</dbReference>
<feature type="binding site" evidence="4">
    <location>
        <begin position="426"/>
        <end position="430"/>
    </location>
    <ligand>
        <name>AMP</name>
        <dbReference type="ChEBI" id="CHEBI:456215"/>
    </ligand>
</feature>
<feature type="binding site" evidence="5">
    <location>
        <position position="467"/>
    </location>
    <ligand>
        <name>Zn(2+)</name>
        <dbReference type="ChEBI" id="CHEBI:29105"/>
        <label>2</label>
    </ligand>
</feature>
<dbReference type="AlphaFoldDB" id="A0A7J6R6W5"/>
<dbReference type="GO" id="GO:0046872">
    <property type="term" value="F:metal ion binding"/>
    <property type="evidence" value="ECO:0007669"/>
    <property type="project" value="UniProtKB-KW"/>
</dbReference>
<dbReference type="PROSITE" id="PS51845">
    <property type="entry name" value="PDEASE_I_2"/>
    <property type="match status" value="1"/>
</dbReference>
<dbReference type="GO" id="GO:0007165">
    <property type="term" value="P:signal transduction"/>
    <property type="evidence" value="ECO:0007669"/>
    <property type="project" value="InterPro"/>
</dbReference>
<reference evidence="9 10" key="1">
    <citation type="submission" date="2020-04" db="EMBL/GenBank/DDBJ databases">
        <title>Perkinsus olseni comparative genomics.</title>
        <authorList>
            <person name="Bogema D.R."/>
        </authorList>
    </citation>
    <scope>NUCLEOTIDE SEQUENCE [LARGE SCALE GENOMIC DNA]</scope>
    <source>
        <strain evidence="9 10">ATCC PRA-207</strain>
    </source>
</reference>
<evidence type="ECO:0000313" key="10">
    <source>
        <dbReference type="Proteomes" id="UP000553632"/>
    </source>
</evidence>
<evidence type="ECO:0000313" key="9">
    <source>
        <dbReference type="EMBL" id="KAF4715430.1"/>
    </source>
</evidence>
<feature type="binding site" evidence="5">
    <location>
        <position position="430"/>
    </location>
    <ligand>
        <name>Zn(2+)</name>
        <dbReference type="ChEBI" id="CHEBI:29105"/>
        <label>1</label>
    </ligand>
</feature>
<dbReference type="EMBL" id="JABANO010028265">
    <property type="protein sequence ID" value="KAF4715430.1"/>
    <property type="molecule type" value="Genomic_DNA"/>
</dbReference>
<name>A0A7J6R6W5_PEROL</name>
<feature type="compositionally biased region" description="Basic and acidic residues" evidence="7">
    <location>
        <begin position="146"/>
        <end position="157"/>
    </location>
</feature>
<dbReference type="EC" id="3.1.4.-" evidence="6"/>
<dbReference type="InterPro" id="IPR023174">
    <property type="entry name" value="PDEase_CS"/>
</dbReference>
<feature type="domain" description="PDEase" evidence="8">
    <location>
        <begin position="330"/>
        <end position="675"/>
    </location>
</feature>
<feature type="compositionally biased region" description="Polar residues" evidence="7">
    <location>
        <begin position="310"/>
        <end position="322"/>
    </location>
</feature>
<evidence type="ECO:0000256" key="3">
    <source>
        <dbReference type="PIRSR" id="PIRSR623088-1"/>
    </source>
</evidence>
<feature type="binding site" evidence="4">
    <location>
        <position position="578"/>
    </location>
    <ligand>
        <name>AMP</name>
        <dbReference type="ChEBI" id="CHEBI:456215"/>
    </ligand>
</feature>
<dbReference type="PANTHER" id="PTHR11347">
    <property type="entry name" value="CYCLIC NUCLEOTIDE PHOSPHODIESTERASE"/>
    <property type="match status" value="1"/>
</dbReference>
<feature type="binding site" evidence="5">
    <location>
        <position position="467"/>
    </location>
    <ligand>
        <name>Zn(2+)</name>
        <dbReference type="ChEBI" id="CHEBI:29105"/>
        <label>1</label>
    </ligand>
</feature>
<protein>
    <recommendedName>
        <fullName evidence="6">Phosphodiesterase</fullName>
        <ecNumber evidence="6">3.1.4.-</ecNumber>
    </recommendedName>
</protein>
<feature type="binding site" evidence="4">
    <location>
        <position position="467"/>
    </location>
    <ligand>
        <name>AMP</name>
        <dbReference type="ChEBI" id="CHEBI:456215"/>
    </ligand>
</feature>
<feature type="active site" description="Proton donor" evidence="3">
    <location>
        <position position="426"/>
    </location>
</feature>
<feature type="region of interest" description="Disordered" evidence="7">
    <location>
        <begin position="310"/>
        <end position="333"/>
    </location>
</feature>
<evidence type="ECO:0000259" key="8">
    <source>
        <dbReference type="PROSITE" id="PS51845"/>
    </source>
</evidence>
<comment type="cofactor">
    <cofactor evidence="6">
        <name>a divalent metal cation</name>
        <dbReference type="ChEBI" id="CHEBI:60240"/>
    </cofactor>
    <text evidence="6">Binds 2 divalent metal cations per subunit. Site 1 may preferentially bind zinc ions, while site 2 has a preference for magnesium and/or manganese ions.</text>
</comment>
<dbReference type="GO" id="GO:0004114">
    <property type="term" value="F:3',5'-cyclic-nucleotide phosphodiesterase activity"/>
    <property type="evidence" value="ECO:0007669"/>
    <property type="project" value="InterPro"/>
</dbReference>
<dbReference type="Gene3D" id="1.10.1300.10">
    <property type="entry name" value="3'5'-cyclic nucleotide phosphodiesterase, catalytic domain"/>
    <property type="match status" value="1"/>
</dbReference>
<dbReference type="InterPro" id="IPR023088">
    <property type="entry name" value="PDEase"/>
</dbReference>
<dbReference type="InterPro" id="IPR003607">
    <property type="entry name" value="HD/PDEase_dom"/>
</dbReference>
<evidence type="ECO:0000256" key="5">
    <source>
        <dbReference type="PIRSR" id="PIRSR623088-3"/>
    </source>
</evidence>
<dbReference type="CDD" id="cd00077">
    <property type="entry name" value="HDc"/>
    <property type="match status" value="1"/>
</dbReference>
<evidence type="ECO:0000256" key="1">
    <source>
        <dbReference type="ARBA" id="ARBA00022723"/>
    </source>
</evidence>
<dbReference type="OMA" id="CHYRSAG"/>
<keyword evidence="2 6" id="KW-0378">Hydrolase</keyword>
<keyword evidence="1 5" id="KW-0479">Metal-binding</keyword>
<dbReference type="PRINTS" id="PR00387">
    <property type="entry name" value="PDIESTERASE1"/>
</dbReference>
<gene>
    <name evidence="9" type="ORF">FOZ63_011533</name>
</gene>
<evidence type="ECO:0000256" key="4">
    <source>
        <dbReference type="PIRSR" id="PIRSR623088-2"/>
    </source>
</evidence>
<dbReference type="Proteomes" id="UP000553632">
    <property type="component" value="Unassembled WGS sequence"/>
</dbReference>
<sequence>MPVKGRIFLSDVPYTLREVVPYPHSVLCKIIPGSTVFASDEPFWRVAKGGDNSDCRFHVQRSRTSFSEMAVNASSSDHLLRFHDPVLGVAHGFMTDLRVGDQSEIVLLTVEVNKEGKMQFAVLRMDTDEEDDDWARLSSDDSYEEDPYRRPNSRRGDVQEVPRRSCQLLCHYRSAGSFRSENEGLVEATAAWMSASEEPPVHREASQRLRGSAPEILISNIDRDDVGDVSDYFRKHNLENLLTDLLCRIGEELPDDPAEFMCSYIRRQIPSNQAPAAAAVDRRRFTVGGQMTSTRSIALHRGWIDRPELLSTTRRPSQTRSEGTPRKDRHSVTTPSLKAETIELFRDWHKGERESQASLEHLLSWELDVLGVDEETLALHALSILDLWGFFNQDDPSVGVAAVDISRMQGFLSDLYHHYHSSNPYHNFQHAFSVMSAVGNLLRLSGADEFCSGVEELALLVASLAHDVGHSGLNNDYYVKKKHALAIRYNDQAVLESMHSSLAFELILKEKNNFLADWDEEAFAEFRKTAIAAILATDMKVHFDLTTQMQDLRSTPEVDTSCPDTKILVHKCLVHAADISNPVLPTSMYEAWAQRVATEFYRQSEREKSEGLPTAPFMDSSPDDRAEFAVLQLGFMNFVVAPLWNAMVDMWPQLEPRRKQLAVNVEYFKKLQRCAEEKDSEEGSPE</sequence>
<dbReference type="InterPro" id="IPR002073">
    <property type="entry name" value="PDEase_catalytic_dom"/>
</dbReference>
<dbReference type="Pfam" id="PF00233">
    <property type="entry name" value="PDEase_I"/>
    <property type="match status" value="1"/>
</dbReference>
<accession>A0A7J6R6W5</accession>
<organism evidence="9 10">
    <name type="scientific">Perkinsus olseni</name>
    <name type="common">Perkinsus atlanticus</name>
    <dbReference type="NCBI Taxonomy" id="32597"/>
    <lineage>
        <taxon>Eukaryota</taxon>
        <taxon>Sar</taxon>
        <taxon>Alveolata</taxon>
        <taxon>Perkinsozoa</taxon>
        <taxon>Perkinsea</taxon>
        <taxon>Perkinsida</taxon>
        <taxon>Perkinsidae</taxon>
        <taxon>Perkinsus</taxon>
    </lineage>
</organism>
<feature type="binding site" evidence="5">
    <location>
        <position position="578"/>
    </location>
    <ligand>
        <name>Zn(2+)</name>
        <dbReference type="ChEBI" id="CHEBI:29105"/>
        <label>1</label>
    </ligand>
</feature>
<feature type="binding site" evidence="5">
    <location>
        <position position="466"/>
    </location>
    <ligand>
        <name>Zn(2+)</name>
        <dbReference type="ChEBI" id="CHEBI:29105"/>
        <label>1</label>
    </ligand>
</feature>
<feature type="region of interest" description="Disordered" evidence="7">
    <location>
        <begin position="131"/>
        <end position="157"/>
    </location>
</feature>
<keyword evidence="10" id="KW-1185">Reference proteome</keyword>
<proteinExistence type="inferred from homology"/>
<evidence type="ECO:0000256" key="7">
    <source>
        <dbReference type="SAM" id="MobiDB-lite"/>
    </source>
</evidence>
<evidence type="ECO:0000256" key="6">
    <source>
        <dbReference type="RuleBase" id="RU363067"/>
    </source>
</evidence>
<evidence type="ECO:0000256" key="2">
    <source>
        <dbReference type="ARBA" id="ARBA00022801"/>
    </source>
</evidence>
<comment type="similarity">
    <text evidence="6">Belongs to the cyclic nucleotide phosphodiesterase family.</text>
</comment>
<comment type="caution">
    <text evidence="9">The sequence shown here is derived from an EMBL/GenBank/DDBJ whole genome shotgun (WGS) entry which is preliminary data.</text>
</comment>